<keyword evidence="5" id="KW-0812">Transmembrane</keyword>
<evidence type="ECO:0000313" key="7">
    <source>
        <dbReference type="EMBL" id="MCG2626487.1"/>
    </source>
</evidence>
<keyword evidence="3 4" id="KW-0408">Iron</keyword>
<dbReference type="GO" id="GO:0022900">
    <property type="term" value="P:electron transport chain"/>
    <property type="evidence" value="ECO:0007669"/>
    <property type="project" value="InterPro"/>
</dbReference>
<proteinExistence type="predicted"/>
<dbReference type="EMBL" id="JAKLTY010000004">
    <property type="protein sequence ID" value="MCG2626487.1"/>
    <property type="molecule type" value="Genomic_DNA"/>
</dbReference>
<evidence type="ECO:0000256" key="1">
    <source>
        <dbReference type="ARBA" id="ARBA00022617"/>
    </source>
</evidence>
<evidence type="ECO:0000313" key="8">
    <source>
        <dbReference type="Proteomes" id="UP001139054"/>
    </source>
</evidence>
<evidence type="ECO:0000259" key="6">
    <source>
        <dbReference type="PROSITE" id="PS51007"/>
    </source>
</evidence>
<dbReference type="GO" id="GO:0009055">
    <property type="term" value="F:electron transfer activity"/>
    <property type="evidence" value="ECO:0007669"/>
    <property type="project" value="InterPro"/>
</dbReference>
<reference evidence="7" key="1">
    <citation type="submission" date="2022-01" db="EMBL/GenBank/DDBJ databases">
        <title>Genome sequnece data of strain Bradyrhizobium sp. nov.</title>
        <authorList>
            <person name="Zhang J."/>
        </authorList>
    </citation>
    <scope>NUCLEOTIDE SEQUENCE</scope>
    <source>
        <strain evidence="7">WYCCWR 13023</strain>
    </source>
</reference>
<evidence type="ECO:0000256" key="2">
    <source>
        <dbReference type="ARBA" id="ARBA00022723"/>
    </source>
</evidence>
<dbReference type="InterPro" id="IPR036909">
    <property type="entry name" value="Cyt_c-like_dom_sf"/>
</dbReference>
<sequence length="281" mass="31240">MIWWARMSSSERDTTGICRGEQRLDQDQRQYGLQCHPQMRHRNISNMRLRTVLLSAIIIVLSAFGAAAPAELSATLADLMTRLQLQHAKLWFAGKLSNWSLANYEIQQIDANLEATSRLLANPSQADRAKEQVRAVRQALQSKDVPAFMTSYAGLTNECNGCHRSSGYAWIAMQIPLTLPVPNQLFVDQVSEGRAIANATCGTCHVVADAAKETPAFRPSPPAFPEIVSRSSFSADGLRHFLTSGHRRLGPDQAMPNPRLNESQIEAVVAYLETLRVDQRR</sequence>
<dbReference type="RefSeq" id="WP_237869006.1">
    <property type="nucleotide sequence ID" value="NZ_JAKLTY010000004.1"/>
</dbReference>
<name>A0A9X1R7M6_9BRAD</name>
<comment type="caution">
    <text evidence="7">The sequence shown here is derived from an EMBL/GenBank/DDBJ whole genome shotgun (WGS) entry which is preliminary data.</text>
</comment>
<feature type="transmembrane region" description="Helical" evidence="5">
    <location>
        <begin position="49"/>
        <end position="70"/>
    </location>
</feature>
<protein>
    <submittedName>
        <fullName evidence="7">Cytochrome c</fullName>
    </submittedName>
</protein>
<keyword evidence="5" id="KW-0472">Membrane</keyword>
<dbReference type="Pfam" id="PF00034">
    <property type="entry name" value="Cytochrom_C"/>
    <property type="match status" value="1"/>
</dbReference>
<organism evidence="7 8">
    <name type="scientific">Bradyrhizobium zhengyangense</name>
    <dbReference type="NCBI Taxonomy" id="2911009"/>
    <lineage>
        <taxon>Bacteria</taxon>
        <taxon>Pseudomonadati</taxon>
        <taxon>Pseudomonadota</taxon>
        <taxon>Alphaproteobacteria</taxon>
        <taxon>Hyphomicrobiales</taxon>
        <taxon>Nitrobacteraceae</taxon>
        <taxon>Bradyrhizobium</taxon>
    </lineage>
</organism>
<dbReference type="PROSITE" id="PS51007">
    <property type="entry name" value="CYTC"/>
    <property type="match status" value="1"/>
</dbReference>
<dbReference type="SUPFAM" id="SSF46626">
    <property type="entry name" value="Cytochrome c"/>
    <property type="match status" value="1"/>
</dbReference>
<accession>A0A9X1R7M6</accession>
<keyword evidence="2 4" id="KW-0479">Metal-binding</keyword>
<dbReference type="GO" id="GO:0020037">
    <property type="term" value="F:heme binding"/>
    <property type="evidence" value="ECO:0007669"/>
    <property type="project" value="InterPro"/>
</dbReference>
<evidence type="ECO:0000256" key="5">
    <source>
        <dbReference type="SAM" id="Phobius"/>
    </source>
</evidence>
<keyword evidence="5" id="KW-1133">Transmembrane helix</keyword>
<dbReference type="Proteomes" id="UP001139054">
    <property type="component" value="Unassembled WGS sequence"/>
</dbReference>
<evidence type="ECO:0000256" key="4">
    <source>
        <dbReference type="PROSITE-ProRule" id="PRU00433"/>
    </source>
</evidence>
<evidence type="ECO:0000256" key="3">
    <source>
        <dbReference type="ARBA" id="ARBA00023004"/>
    </source>
</evidence>
<dbReference type="SUPFAM" id="SSF47175">
    <property type="entry name" value="Cytochromes"/>
    <property type="match status" value="1"/>
</dbReference>
<dbReference type="InterPro" id="IPR010980">
    <property type="entry name" value="Cyt_c/b562"/>
</dbReference>
<dbReference type="InterPro" id="IPR009056">
    <property type="entry name" value="Cyt_c-like_dom"/>
</dbReference>
<dbReference type="Gene3D" id="1.10.760.10">
    <property type="entry name" value="Cytochrome c-like domain"/>
    <property type="match status" value="1"/>
</dbReference>
<keyword evidence="1 4" id="KW-0349">Heme</keyword>
<dbReference type="AlphaFoldDB" id="A0A9X1R7M6"/>
<dbReference type="GO" id="GO:0005506">
    <property type="term" value="F:iron ion binding"/>
    <property type="evidence" value="ECO:0007669"/>
    <property type="project" value="InterPro"/>
</dbReference>
<gene>
    <name evidence="7" type="ORF">L6654_07610</name>
</gene>
<feature type="domain" description="Cytochrome c" evidence="6">
    <location>
        <begin position="188"/>
        <end position="276"/>
    </location>
</feature>